<gene>
    <name evidence="1" type="ORF">ENM28_05770</name>
</gene>
<comment type="caution">
    <text evidence="1">The sequence shown here is derived from an EMBL/GenBank/DDBJ whole genome shotgun (WGS) entry which is preliminary data.</text>
</comment>
<proteinExistence type="predicted"/>
<sequence length="144" mass="15977">MGYTHYWKIPAKSLPLVQKRLPVIVEDFKRFLPHLPPLAGPLGEGEPVFGPSEVAFNGPVPDDYETFRFPGLLEGKPFLIGAYHFAFCKTERRPYDLAVQVFLLVAKLHLGKRLLLSSDGDLADWAAAADLVEGMAKLPVALDF</sequence>
<accession>A0A7C5RF28</accession>
<dbReference type="EMBL" id="DRXE01000217">
    <property type="protein sequence ID" value="HHM68199.1"/>
    <property type="molecule type" value="Genomic_DNA"/>
</dbReference>
<name>A0A7C5RF28_9DEIN</name>
<evidence type="ECO:0000313" key="1">
    <source>
        <dbReference type="EMBL" id="HHM68199.1"/>
    </source>
</evidence>
<organism evidence="1">
    <name type="scientific">Thermus caliditerrae</name>
    <dbReference type="NCBI Taxonomy" id="1330700"/>
    <lineage>
        <taxon>Bacteria</taxon>
        <taxon>Thermotogati</taxon>
        <taxon>Deinococcota</taxon>
        <taxon>Deinococci</taxon>
        <taxon>Thermales</taxon>
        <taxon>Thermaceae</taxon>
        <taxon>Thermus</taxon>
    </lineage>
</organism>
<protein>
    <submittedName>
        <fullName evidence="1">Uncharacterized protein</fullName>
    </submittedName>
</protein>
<reference evidence="1" key="1">
    <citation type="journal article" date="2020" name="mSystems">
        <title>Genome- and Community-Level Interaction Insights into Carbon Utilization and Element Cycling Functions of Hydrothermarchaeota in Hydrothermal Sediment.</title>
        <authorList>
            <person name="Zhou Z."/>
            <person name="Liu Y."/>
            <person name="Xu W."/>
            <person name="Pan J."/>
            <person name="Luo Z.H."/>
            <person name="Li M."/>
        </authorList>
    </citation>
    <scope>NUCLEOTIDE SEQUENCE [LARGE SCALE GENOMIC DNA]</scope>
    <source>
        <strain evidence="1">SpSt-1071</strain>
    </source>
</reference>
<dbReference type="AlphaFoldDB" id="A0A7C5RF28"/>